<dbReference type="Gene3D" id="1.10.510.10">
    <property type="entry name" value="Transferase(Phosphotransferase) domain 1"/>
    <property type="match status" value="1"/>
</dbReference>
<dbReference type="InterPro" id="IPR000719">
    <property type="entry name" value="Prot_kinase_dom"/>
</dbReference>
<dbReference type="OrthoDB" id="972532at2759"/>
<dbReference type="PROSITE" id="PS50011">
    <property type="entry name" value="PROTEIN_KINASE_DOM"/>
    <property type="match status" value="1"/>
</dbReference>
<sequence>MPTVRYQIRNEYGLADPEVYRGADRDDPEALLEGVAMAGLVGVLRQLGDLAEFAAEVFHDLHEEVLATSARSHGLILRVQQLEAEFPLIEKNLLCQTDHSQCAYSAGVDWHPNLRLDQNLVTQGDMPRFILDSYEECRGPPRLFMLDRFDIAGAGTCLKRYSDPSFFKEKAPDEMLGVDIQREKAAPKFKRKGSHWRSDKMTSPFFAPIMENLQHTISEHVPEKFPRRHTRLKCRKFKVSDISSRKSYMEDLLEEVIDQNDLKDLDSNVVEVLDESVTDSSKLRQEMPFLSSAEKEGTKSTKQEADGKEILEANHMFAGAFQKLYPSSQKANQRLVEPGNNFDLAAYETYINPPTLQQVEQNNLLPDSGFITDDDHDGYRSDDIESELENYVDALNTMESEIETDSESRAISDMAVFHYELEETNPKVNGYLELLTQDSEPGFVGCYDTSINPDKVMDEIPNLSQLNALVDLPYQQLQHRTAFDVTSSSDINQGEIETLESNVGVAILSSACLASPESFDHKTPIAVMFDGTNGEVSCSSMMDSTSSPKGKFEETKTLTGHSIEAFSGNVVSTPKADGHIVSSPPWKTNHVVNHTYKDFPNMPSDSLEEVHSIEKTDDITSATSRKKCDVPFDCSETEDSIVAVKGPFTEFFNNSLLNLMDDEIGKPTGKPELDATDCQPGSIPPSIPIGSTVLKSIDKFSVLENEMQSEDLSKKISYMMNDEDRKELKSGLQLTAEAHEGHLKADEDIASHEFTAHIENFNGNVANESEKIGSPHGSQDNPWNDHKSGVINPDLISDLLHQQGDTATFLSMDIANIFQTPKPVETGLESPAEEVSEVFVKDSLEDLIEDEAICSSEELSPTSSSFSVVLVSSTVHSESVTTGVNNRAEEELMHLESQGNFRNLVSVECEASASPSIPRELQHLSDAEETQESANVEVMEPLQTGGFVNIDAKLLHPEVSESNETNDLKRLNEALELINESTILKNGSSPVLFEESTKDSSSLIGKVVKEDDVVHKAVHMLQCENVSSFNVQLQENMISDDYASCDLKKNIKESSIARDSTSMLSQDKSNGPSSQYEEDEMYVNNILCQSSVLDLSNSSADKLVDVNVDNTNVEMHPSTEEDKVCSRENEQHSHFDSDDIINGNDINCKVLSLLTNVSTGDIQVLDGLVSEDDSLNQHKLDIEVSEFQDDSKSVNAVTEEGIQVFVLPLSESLEASSCSIQLQEDMISENVSLDQLKPETKRPDITSNLTSLEFESNLLVPLCQRGNQEADYIHASSQSTDSNLSYLHENNLIGMAEDEQSPNSKSFMPCVQVDARRPEVQSVSSSVPEAFDETSSLSRVEENIESYDVHLDEGCSNGPTGLKNNLVLEEVLPDPDPDPSLLVHDAFNNECNSPSSKTYEIEQTSLDPSDQLQDVSIASDALASGTPCTSDFIIPAWQINTQENLLAMPCELVSSLQQLEVIEEAPPLPPLPPLQWRMGKTQPGSVFAGGNMISFSMETVSSKFPSNNGDTHMSSFPSLMGEIDEHASPFTSHALEDWIQHVSSCTDDQLTEVLNLSEMSPISVNPNQQPEFEFPEVKTVLTLNLSSTTSKEDVEHSHGNIEIEGENAFSDVMSQHPDLLETRNPLAREQRPELAKLLSGLELERSQEEALMIDRDTVPTLNSFIVMSTTGNGKHQYGYGDYAGYDGQSIQQLNFSASYPVAVHNIPPYSYHMFPREGNPSTTYDIIIPEMECGMPYGKTSSIRNRPRDPLIEAVAAHDKSTLRKISELDLPLTKPKEHERNHLLEQIKNKSFNLKPATSAKPNILKAPATNLKVSAILEKANAIRQEVMKKMMMVGVTQEDLCNFAKSLLLSYWSWTLTAVEIFPQLGKFTNGFDWGRRSGRAVFVGMKARLKLPMHFLLVSVVVALSCQSLDSLEVEGWYLLRFKEGVKVDPYASLTKWGESGVDHCLWYRVGCSDDGRVVSLNLKDLCLEGILVKEIGKLIHLKSLILHNNSLSGTIPKEINQLQKLEVLDLGNNNLSGTFPIDLLRISSLKILVLGNNKFIYESLSPYELSLLSKHQVDEVILRSKSGSFIRNVSYAIAKRILGEKVAQRRKLGSRRTGNVSPASSPSSPPSPAVSPHSSPSPSPNHLTAYVLALTSSSSSAPAKSTGKHSNTHLAIYMSIGAGVLILIALSSMYLLCCRTNRVVSVMPWKTGLTEQLQKAFVTGIPSLKRSELETACEDFSNIICALPGCSFYKGTLSSGVEIAVTSTLIKLAKDWSDQSEALFREKISVLSKVNQKNFMNLIGYCEEEEPFTRMMVYEYAPNGTLFEHLHIKEAEPLDWVARLRIAMGIAYCLEHLQRLEPPMVLRNLNSSTIFLTEDYAAKVSDLSFWQDVKETNLFDDSLDDPDPPLSTQEDVVYKFGIILLEILSGRLPFSKDDGLLVLWASSYLTGKRPLTGIVDQTLKSFCDEDIAALCDVIQTCIKVEPRERPTMGEVAARLKQITGMTPDVVSPKLSPLWWAELEIISCETA</sequence>
<dbReference type="SUPFAM" id="SSF52058">
    <property type="entry name" value="L domain-like"/>
    <property type="match status" value="1"/>
</dbReference>
<dbReference type="SMART" id="SM00220">
    <property type="entry name" value="S_TKc"/>
    <property type="match status" value="1"/>
</dbReference>
<evidence type="ECO:0000256" key="3">
    <source>
        <dbReference type="ARBA" id="ARBA00022729"/>
    </source>
</evidence>
<dbReference type="GO" id="GO:0005524">
    <property type="term" value="F:ATP binding"/>
    <property type="evidence" value="ECO:0007669"/>
    <property type="project" value="InterPro"/>
</dbReference>
<evidence type="ECO:0000256" key="9">
    <source>
        <dbReference type="SAM" id="Phobius"/>
    </source>
</evidence>
<accession>A0A835QCU8</accession>
<comment type="caution">
    <text evidence="12">The sequence shown here is derived from an EMBL/GenBank/DDBJ whole genome shotgun (WGS) entry which is preliminary data.</text>
</comment>
<feature type="region of interest" description="Disordered" evidence="8">
    <location>
        <begin position="2094"/>
        <end position="2129"/>
    </location>
</feature>
<dbReference type="Gene3D" id="6.10.280.150">
    <property type="match status" value="1"/>
</dbReference>
<dbReference type="InterPro" id="IPR003124">
    <property type="entry name" value="WH2_dom"/>
</dbReference>
<dbReference type="FunFam" id="3.30.200.20:FF:000489">
    <property type="entry name" value="Inactive receptor-like serine/threonine-protein kinase"/>
    <property type="match status" value="1"/>
</dbReference>
<keyword evidence="6 9" id="KW-0472">Membrane</keyword>
<name>A0A835QCU8_VANPL</name>
<evidence type="ECO:0000313" key="13">
    <source>
        <dbReference type="Proteomes" id="UP000636800"/>
    </source>
</evidence>
<keyword evidence="4" id="KW-0677">Repeat</keyword>
<gene>
    <name evidence="12" type="ORF">HPP92_018098</name>
</gene>
<dbReference type="FunFam" id="3.80.10.10:FF:000129">
    <property type="entry name" value="Leucine-rich repeat receptor-like kinase"/>
    <property type="match status" value="1"/>
</dbReference>
<feature type="compositionally biased region" description="Pro residues" evidence="8">
    <location>
        <begin position="2112"/>
        <end position="2128"/>
    </location>
</feature>
<dbReference type="Gene3D" id="3.80.10.10">
    <property type="entry name" value="Ribonuclease Inhibitor"/>
    <property type="match status" value="1"/>
</dbReference>
<evidence type="ECO:0000256" key="5">
    <source>
        <dbReference type="ARBA" id="ARBA00022989"/>
    </source>
</evidence>
<dbReference type="InterPro" id="IPR032675">
    <property type="entry name" value="LRR_dom_sf"/>
</dbReference>
<proteinExistence type="predicted"/>
<keyword evidence="5 9" id="KW-1133">Transmembrane helix</keyword>
<dbReference type="Proteomes" id="UP000636800">
    <property type="component" value="Unassembled WGS sequence"/>
</dbReference>
<feature type="domain" description="WH2" evidence="11">
    <location>
        <begin position="1780"/>
        <end position="1798"/>
    </location>
</feature>
<dbReference type="GO" id="GO:0004672">
    <property type="term" value="F:protein kinase activity"/>
    <property type="evidence" value="ECO:0007669"/>
    <property type="project" value="InterPro"/>
</dbReference>
<dbReference type="InterPro" id="IPR001245">
    <property type="entry name" value="Ser-Thr/Tyr_kinase_cat_dom"/>
</dbReference>
<dbReference type="PANTHER" id="PTHR46084:SF14">
    <property type="entry name" value="PROTEIN KINASE DOMAIN-CONTAINING PROTEIN"/>
    <property type="match status" value="1"/>
</dbReference>
<evidence type="ECO:0000256" key="8">
    <source>
        <dbReference type="SAM" id="MobiDB-lite"/>
    </source>
</evidence>
<keyword evidence="13" id="KW-1185">Reference proteome</keyword>
<evidence type="ECO:0000259" key="10">
    <source>
        <dbReference type="PROSITE" id="PS50011"/>
    </source>
</evidence>
<keyword evidence="1" id="KW-0433">Leucine-rich repeat</keyword>
<evidence type="ECO:0000259" key="11">
    <source>
        <dbReference type="PROSITE" id="PS51082"/>
    </source>
</evidence>
<dbReference type="Pfam" id="PF07714">
    <property type="entry name" value="PK_Tyr_Ser-Thr"/>
    <property type="match status" value="1"/>
</dbReference>
<evidence type="ECO:0000256" key="1">
    <source>
        <dbReference type="ARBA" id="ARBA00022614"/>
    </source>
</evidence>
<dbReference type="Gene3D" id="1.20.5.340">
    <property type="match status" value="1"/>
</dbReference>
<dbReference type="GO" id="GO:0012505">
    <property type="term" value="C:endomembrane system"/>
    <property type="evidence" value="ECO:0007669"/>
    <property type="project" value="UniProtKB-SubCell"/>
</dbReference>
<evidence type="ECO:0000256" key="4">
    <source>
        <dbReference type="ARBA" id="ARBA00022737"/>
    </source>
</evidence>
<dbReference type="InterPro" id="IPR013210">
    <property type="entry name" value="LRR_N_plant-typ"/>
</dbReference>
<evidence type="ECO:0000256" key="2">
    <source>
        <dbReference type="ARBA" id="ARBA00022692"/>
    </source>
</evidence>
<dbReference type="Gene3D" id="3.30.200.20">
    <property type="entry name" value="Phosphorylase Kinase, domain 1"/>
    <property type="match status" value="1"/>
</dbReference>
<organism evidence="12 13">
    <name type="scientific">Vanilla planifolia</name>
    <name type="common">Vanilla</name>
    <dbReference type="NCBI Taxonomy" id="51239"/>
    <lineage>
        <taxon>Eukaryota</taxon>
        <taxon>Viridiplantae</taxon>
        <taxon>Streptophyta</taxon>
        <taxon>Embryophyta</taxon>
        <taxon>Tracheophyta</taxon>
        <taxon>Spermatophyta</taxon>
        <taxon>Magnoliopsida</taxon>
        <taxon>Liliopsida</taxon>
        <taxon>Asparagales</taxon>
        <taxon>Orchidaceae</taxon>
        <taxon>Vanilloideae</taxon>
        <taxon>Vanilleae</taxon>
        <taxon>Vanilla</taxon>
    </lineage>
</organism>
<dbReference type="InterPro" id="IPR011009">
    <property type="entry name" value="Kinase-like_dom_sf"/>
</dbReference>
<evidence type="ECO:0000313" key="12">
    <source>
        <dbReference type="EMBL" id="KAG0466518.1"/>
    </source>
</evidence>
<evidence type="ECO:0000256" key="7">
    <source>
        <dbReference type="ARBA" id="ARBA00046288"/>
    </source>
</evidence>
<feature type="region of interest" description="Disordered" evidence="8">
    <location>
        <begin position="1057"/>
        <end position="1076"/>
    </location>
</feature>
<dbReference type="InterPro" id="IPR001611">
    <property type="entry name" value="Leu-rich_rpt"/>
</dbReference>
<protein>
    <recommendedName>
        <fullName evidence="14">Protein SCAR</fullName>
    </recommendedName>
</protein>
<feature type="compositionally biased region" description="Polar residues" evidence="8">
    <location>
        <begin position="1057"/>
        <end position="1075"/>
    </location>
</feature>
<feature type="transmembrane region" description="Helical" evidence="9">
    <location>
        <begin position="2159"/>
        <end position="2182"/>
    </location>
</feature>
<dbReference type="PROSITE" id="PS51450">
    <property type="entry name" value="LRR"/>
    <property type="match status" value="1"/>
</dbReference>
<dbReference type="EMBL" id="JADCNL010000009">
    <property type="protein sequence ID" value="KAG0466518.1"/>
    <property type="molecule type" value="Genomic_DNA"/>
</dbReference>
<dbReference type="Pfam" id="PF08263">
    <property type="entry name" value="LRRNT_2"/>
    <property type="match status" value="1"/>
</dbReference>
<dbReference type="PANTHER" id="PTHR46084">
    <property type="entry name" value="PROTEIN MALE DISCOVERER 2"/>
    <property type="match status" value="1"/>
</dbReference>
<dbReference type="PROSITE" id="PS51082">
    <property type="entry name" value="WH2"/>
    <property type="match status" value="1"/>
</dbReference>
<reference evidence="12 13" key="1">
    <citation type="journal article" date="2020" name="Nat. Food">
        <title>A phased Vanilla planifolia genome enables genetic improvement of flavour and production.</title>
        <authorList>
            <person name="Hasing T."/>
            <person name="Tang H."/>
            <person name="Brym M."/>
            <person name="Khazi F."/>
            <person name="Huang T."/>
            <person name="Chambers A.H."/>
        </authorList>
    </citation>
    <scope>NUCLEOTIDE SEQUENCE [LARGE SCALE GENOMIC DNA]</scope>
    <source>
        <tissue evidence="12">Leaf</tissue>
    </source>
</reference>
<evidence type="ECO:0000256" key="6">
    <source>
        <dbReference type="ARBA" id="ARBA00023136"/>
    </source>
</evidence>
<evidence type="ECO:0008006" key="14">
    <source>
        <dbReference type="Google" id="ProtNLM"/>
    </source>
</evidence>
<dbReference type="SUPFAM" id="SSF56112">
    <property type="entry name" value="Protein kinase-like (PK-like)"/>
    <property type="match status" value="1"/>
</dbReference>
<keyword evidence="2 9" id="KW-0812">Transmembrane</keyword>
<keyword evidence="3" id="KW-0732">Signal</keyword>
<feature type="domain" description="Protein kinase" evidence="10">
    <location>
        <begin position="2159"/>
        <end position="2487"/>
    </location>
</feature>
<comment type="subcellular location">
    <subcellularLocation>
        <location evidence="7">Endomembrane system</location>
        <topology evidence="7">Single-pass type I membrane protein</topology>
    </subcellularLocation>
</comment>
<dbReference type="GO" id="GO:0003779">
    <property type="term" value="F:actin binding"/>
    <property type="evidence" value="ECO:0007669"/>
    <property type="project" value="InterPro"/>
</dbReference>